<feature type="coiled-coil region" evidence="13">
    <location>
        <begin position="697"/>
        <end position="724"/>
    </location>
</feature>
<protein>
    <recommendedName>
        <fullName evidence="10">Sensory/regulatory protein RpfC</fullName>
        <ecNumber evidence="2">2.7.13.3</ecNumber>
    </recommendedName>
</protein>
<evidence type="ECO:0000259" key="15">
    <source>
        <dbReference type="PROSITE" id="PS50109"/>
    </source>
</evidence>
<dbReference type="RefSeq" id="WP_142942214.1">
    <property type="nucleotide sequence ID" value="NZ_VIKR01000002.1"/>
</dbReference>
<dbReference type="InterPro" id="IPR036641">
    <property type="entry name" value="HPT_dom_sf"/>
</dbReference>
<feature type="modified residue" description="Phosphohistidine" evidence="11">
    <location>
        <position position="1014"/>
    </location>
</feature>
<dbReference type="GO" id="GO:0005886">
    <property type="term" value="C:plasma membrane"/>
    <property type="evidence" value="ECO:0007669"/>
    <property type="project" value="UniProtKB-SubCell"/>
</dbReference>
<dbReference type="Gene3D" id="3.40.50.2300">
    <property type="match status" value="1"/>
</dbReference>
<feature type="domain" description="HPt" evidence="17">
    <location>
        <begin position="975"/>
        <end position="1073"/>
    </location>
</feature>
<dbReference type="GO" id="GO:0000155">
    <property type="term" value="F:phosphorelay sensor kinase activity"/>
    <property type="evidence" value="ECO:0007669"/>
    <property type="project" value="InterPro"/>
</dbReference>
<dbReference type="SUPFAM" id="SSF47226">
    <property type="entry name" value="Histidine-containing phosphotransfer domain, HPT domain"/>
    <property type="match status" value="1"/>
</dbReference>
<dbReference type="InterPro" id="IPR005467">
    <property type="entry name" value="His_kinase_dom"/>
</dbReference>
<dbReference type="Pfam" id="PF02518">
    <property type="entry name" value="HATPase_c"/>
    <property type="match status" value="1"/>
</dbReference>
<dbReference type="PROSITE" id="PS50894">
    <property type="entry name" value="HPT"/>
    <property type="match status" value="1"/>
</dbReference>
<dbReference type="SMART" id="SM00388">
    <property type="entry name" value="HisKA"/>
    <property type="match status" value="1"/>
</dbReference>
<dbReference type="SUPFAM" id="SSF47384">
    <property type="entry name" value="Homodimeric domain of signal transducing histidine kinase"/>
    <property type="match status" value="1"/>
</dbReference>
<evidence type="ECO:0000313" key="19">
    <source>
        <dbReference type="Proteomes" id="UP000317839"/>
    </source>
</evidence>
<dbReference type="Pfam" id="PF00072">
    <property type="entry name" value="Response_reg"/>
    <property type="match status" value="1"/>
</dbReference>
<evidence type="ECO:0000256" key="11">
    <source>
        <dbReference type="PROSITE-ProRule" id="PRU00110"/>
    </source>
</evidence>
<evidence type="ECO:0000256" key="4">
    <source>
        <dbReference type="ARBA" id="ARBA00022679"/>
    </source>
</evidence>
<dbReference type="AlphaFoldDB" id="A0A545TEG7"/>
<evidence type="ECO:0000259" key="17">
    <source>
        <dbReference type="PROSITE" id="PS50894"/>
    </source>
</evidence>
<keyword evidence="13" id="KW-0175">Coiled coil</keyword>
<feature type="coiled-coil region" evidence="13">
    <location>
        <begin position="332"/>
        <end position="363"/>
    </location>
</feature>
<dbReference type="SMART" id="SM00448">
    <property type="entry name" value="REC"/>
    <property type="match status" value="1"/>
</dbReference>
<feature type="coiled-coil region" evidence="13">
    <location>
        <begin position="391"/>
        <end position="425"/>
    </location>
</feature>
<dbReference type="EC" id="2.7.13.3" evidence="2"/>
<keyword evidence="14" id="KW-0472">Membrane</keyword>
<keyword evidence="14" id="KW-0812">Transmembrane</keyword>
<evidence type="ECO:0000256" key="13">
    <source>
        <dbReference type="SAM" id="Coils"/>
    </source>
</evidence>
<feature type="transmembrane region" description="Helical" evidence="14">
    <location>
        <begin position="366"/>
        <end position="387"/>
    </location>
</feature>
<dbReference type="FunFam" id="3.30.565.10:FF:000010">
    <property type="entry name" value="Sensor histidine kinase RcsC"/>
    <property type="match status" value="1"/>
</dbReference>
<dbReference type="Pfam" id="PF01627">
    <property type="entry name" value="Hpt"/>
    <property type="match status" value="1"/>
</dbReference>
<dbReference type="SMART" id="SM00387">
    <property type="entry name" value="HATPase_c"/>
    <property type="match status" value="1"/>
</dbReference>
<dbReference type="InterPro" id="IPR003594">
    <property type="entry name" value="HATPase_dom"/>
</dbReference>
<keyword evidence="5" id="KW-0547">Nucleotide-binding</keyword>
<evidence type="ECO:0000256" key="2">
    <source>
        <dbReference type="ARBA" id="ARBA00012438"/>
    </source>
</evidence>
<evidence type="ECO:0000256" key="6">
    <source>
        <dbReference type="ARBA" id="ARBA00022777"/>
    </source>
</evidence>
<dbReference type="InterPro" id="IPR008207">
    <property type="entry name" value="Sig_transdc_His_kin_Hpt_dom"/>
</dbReference>
<keyword evidence="4" id="KW-0808">Transferase</keyword>
<evidence type="ECO:0000259" key="16">
    <source>
        <dbReference type="PROSITE" id="PS50110"/>
    </source>
</evidence>
<dbReference type="InterPro" id="IPR036890">
    <property type="entry name" value="HATPase_C_sf"/>
</dbReference>
<dbReference type="PRINTS" id="PR00344">
    <property type="entry name" value="BCTRLSENSOR"/>
</dbReference>
<dbReference type="PROSITE" id="PS50110">
    <property type="entry name" value="RESPONSE_REGULATORY"/>
    <property type="match status" value="1"/>
</dbReference>
<dbReference type="Gene3D" id="1.20.120.160">
    <property type="entry name" value="HPT domain"/>
    <property type="match status" value="1"/>
</dbReference>
<evidence type="ECO:0000256" key="14">
    <source>
        <dbReference type="SAM" id="Phobius"/>
    </source>
</evidence>
<dbReference type="InterPro" id="IPR011006">
    <property type="entry name" value="CheY-like_superfamily"/>
</dbReference>
<dbReference type="PROSITE" id="PS50109">
    <property type="entry name" value="HIS_KIN"/>
    <property type="match status" value="1"/>
</dbReference>
<dbReference type="CDD" id="cd16922">
    <property type="entry name" value="HATPase_EvgS-ArcB-TorS-like"/>
    <property type="match status" value="1"/>
</dbReference>
<proteinExistence type="predicted"/>
<keyword evidence="8" id="KW-0902">Two-component regulatory system</keyword>
<organism evidence="18 19">
    <name type="scientific">Aliikangiella marina</name>
    <dbReference type="NCBI Taxonomy" id="1712262"/>
    <lineage>
        <taxon>Bacteria</taxon>
        <taxon>Pseudomonadati</taxon>
        <taxon>Pseudomonadota</taxon>
        <taxon>Gammaproteobacteria</taxon>
        <taxon>Oceanospirillales</taxon>
        <taxon>Pleioneaceae</taxon>
        <taxon>Aliikangiella</taxon>
    </lineage>
</organism>
<keyword evidence="7" id="KW-0067">ATP-binding</keyword>
<comment type="catalytic activity">
    <reaction evidence="1">
        <text>ATP + protein L-histidine = ADP + protein N-phospho-L-histidine.</text>
        <dbReference type="EC" id="2.7.13.3"/>
    </reaction>
</comment>
<evidence type="ECO:0000313" key="18">
    <source>
        <dbReference type="EMBL" id="TQV75600.1"/>
    </source>
</evidence>
<dbReference type="Pfam" id="PF00512">
    <property type="entry name" value="HisKA"/>
    <property type="match status" value="1"/>
</dbReference>
<keyword evidence="3 12" id="KW-0597">Phosphoprotein</keyword>
<comment type="caution">
    <text evidence="18">The sequence shown here is derived from an EMBL/GenBank/DDBJ whole genome shotgun (WGS) entry which is preliminary data.</text>
</comment>
<dbReference type="FunFam" id="1.10.287.130:FF:000002">
    <property type="entry name" value="Two-component osmosensing histidine kinase"/>
    <property type="match status" value="1"/>
</dbReference>
<feature type="domain" description="Response regulatory" evidence="16">
    <location>
        <begin position="822"/>
        <end position="938"/>
    </location>
</feature>
<feature type="coiled-coil region" evidence="13">
    <location>
        <begin position="203"/>
        <end position="272"/>
    </location>
</feature>
<gene>
    <name evidence="18" type="ORF">FLL45_11860</name>
</gene>
<dbReference type="EMBL" id="VIKR01000002">
    <property type="protein sequence ID" value="TQV75600.1"/>
    <property type="molecule type" value="Genomic_DNA"/>
</dbReference>
<dbReference type="PANTHER" id="PTHR45339">
    <property type="entry name" value="HYBRID SIGNAL TRANSDUCTION HISTIDINE KINASE J"/>
    <property type="match status" value="1"/>
</dbReference>
<dbReference type="Gene3D" id="1.10.287.130">
    <property type="match status" value="1"/>
</dbReference>
<evidence type="ECO:0000256" key="7">
    <source>
        <dbReference type="ARBA" id="ARBA00022840"/>
    </source>
</evidence>
<dbReference type="SUPFAM" id="SSF55874">
    <property type="entry name" value="ATPase domain of HSP90 chaperone/DNA topoisomerase II/histidine kinase"/>
    <property type="match status" value="1"/>
</dbReference>
<reference evidence="18 19" key="1">
    <citation type="submission" date="2019-06" db="EMBL/GenBank/DDBJ databases">
        <title>Draft genome of Aliikangiella marina GYP-15.</title>
        <authorList>
            <person name="Wang G."/>
        </authorList>
    </citation>
    <scope>NUCLEOTIDE SEQUENCE [LARGE SCALE GENOMIC DNA]</scope>
    <source>
        <strain evidence="18 19">GYP-15</strain>
    </source>
</reference>
<dbReference type="Proteomes" id="UP000317839">
    <property type="component" value="Unassembled WGS sequence"/>
</dbReference>
<accession>A0A545TEG7</accession>
<dbReference type="PANTHER" id="PTHR45339:SF3">
    <property type="entry name" value="HISTIDINE KINASE"/>
    <property type="match status" value="1"/>
</dbReference>
<dbReference type="InterPro" id="IPR036097">
    <property type="entry name" value="HisK_dim/P_sf"/>
</dbReference>
<dbReference type="Pfam" id="PF13689">
    <property type="entry name" value="DUF4154"/>
    <property type="match status" value="1"/>
</dbReference>
<evidence type="ECO:0000256" key="8">
    <source>
        <dbReference type="ARBA" id="ARBA00023012"/>
    </source>
</evidence>
<feature type="modified residue" description="4-aspartylphosphate" evidence="12">
    <location>
        <position position="871"/>
    </location>
</feature>
<dbReference type="InterPro" id="IPR001789">
    <property type="entry name" value="Sig_transdc_resp-reg_receiver"/>
</dbReference>
<dbReference type="CDD" id="cd00082">
    <property type="entry name" value="HisKA"/>
    <property type="match status" value="1"/>
</dbReference>
<name>A0A545TEG7_9GAMM</name>
<keyword evidence="14" id="KW-1133">Transmembrane helix</keyword>
<sequence length="1073" mass="120577">MLEFIRLKLKPLGFIKCLLAHLLITIGRHQKLRIFYVLCFMPFAISAQQVVSPEAFKAAFIFHALDKIEWRNENEIRQFKIGIVGSDPKLLAQLQRSVQLKQIDGKTISAEQATNLSSFQNYHLLFVAENSKISLRRIAAATSRTNTLLITENVSDKAFTMINLVFQENGTYRFEINKANITFEYLKMDPDILMKGGTEMDVAELLRDTNAELVALREELKAQADAVENSRKQVQEFQQQYQKAVDEAEEIKLQMQKQARLLEEKNRLIEAKNVSIREREGELLAIQTELSQASESLQSNQTLLGEKLDTIANKEKEVTSLSELIEANEQILERQRVSIDRQKAELDRQKQSLLEQGSQIEKQQSWLMYSSVLLLVFTIFLMVIIYLNKERRKTNVELTEKNKALNEVQSELLVARDQAQAANEAKSSFLANMSHEIRTPMNAIIGMLHLTKQTELNQKQGNYLNKIDTAANSLLQIINDILDFSKVEAGELAMEKVEFSLSKVLDDLANITGPRIQEKGLEFIYDISPDIPQTVIGDPLRLGQILVNLTSNAMKFTDSGEVKVSVNLISQSENDVELFFSVVDSGIGMSPDVSKRLFKPFSQADSSTTRKFGGTGLGLAICKRLVAEMNGDINVSSKPGEGSTFSFNARFGKASSQSLLESISDNHQLDNYCVMVVVKNLVARESIFKILKSFRCKVLLSEDYQSFEKQLESAAEQNKTINNIIFDYSFAFANQQEIKRIKQTSDTKITLLLSNIHPEEDQTITFIQPDITINKPITPSSMLDSLMSLLDNSKIRKPTQRLSRVEQTDKTTHLSAKLLSSNILIVEDNEINQEVAREILSQAVNSIDLANNGKEAVEMVSQKLYDCVLMDVQMPVMDGYEATREIRKLYSSKELPIIAMTANAMGGDKEKCLAAGMNDYVSKPLRIKSFFETLNKWFSDGEQSQLSETPAPSNIQPEQMVTNIDLEGGAELMGDKATFVGLLEQYSLQQGEFSKHAKLLLQAKDFETLAKESHNLKGVSANLFIDGIPELAASLEKACRQENIKQALLTLESLSDALSKVLAEIEALRTEIA</sequence>
<dbReference type="CDD" id="cd17546">
    <property type="entry name" value="REC_hyHK_CKI1_RcsC-like"/>
    <property type="match status" value="1"/>
</dbReference>
<keyword evidence="6" id="KW-0418">Kinase</keyword>
<evidence type="ECO:0000256" key="5">
    <source>
        <dbReference type="ARBA" id="ARBA00022741"/>
    </source>
</evidence>
<evidence type="ECO:0000256" key="9">
    <source>
        <dbReference type="ARBA" id="ARBA00064003"/>
    </source>
</evidence>
<keyword evidence="19" id="KW-1185">Reference proteome</keyword>
<evidence type="ECO:0000256" key="12">
    <source>
        <dbReference type="PROSITE-ProRule" id="PRU00169"/>
    </source>
</evidence>
<dbReference type="Gene3D" id="3.30.565.10">
    <property type="entry name" value="Histidine kinase-like ATPase, C-terminal domain"/>
    <property type="match status" value="1"/>
</dbReference>
<dbReference type="InterPro" id="IPR025293">
    <property type="entry name" value="YfiR/HmsC-like"/>
</dbReference>
<comment type="subunit">
    <text evidence="9">At low DSF concentrations, interacts with RpfF.</text>
</comment>
<dbReference type="GO" id="GO:0005524">
    <property type="term" value="F:ATP binding"/>
    <property type="evidence" value="ECO:0007669"/>
    <property type="project" value="UniProtKB-KW"/>
</dbReference>
<dbReference type="SUPFAM" id="SSF52172">
    <property type="entry name" value="CheY-like"/>
    <property type="match status" value="2"/>
</dbReference>
<feature type="domain" description="Histidine kinase" evidence="15">
    <location>
        <begin position="432"/>
        <end position="653"/>
    </location>
</feature>
<evidence type="ECO:0000256" key="10">
    <source>
        <dbReference type="ARBA" id="ARBA00068150"/>
    </source>
</evidence>
<evidence type="ECO:0000256" key="1">
    <source>
        <dbReference type="ARBA" id="ARBA00000085"/>
    </source>
</evidence>
<evidence type="ECO:0000256" key="3">
    <source>
        <dbReference type="ARBA" id="ARBA00022553"/>
    </source>
</evidence>
<dbReference type="InterPro" id="IPR003661">
    <property type="entry name" value="HisK_dim/P_dom"/>
</dbReference>
<dbReference type="InterPro" id="IPR004358">
    <property type="entry name" value="Sig_transdc_His_kin-like_C"/>
</dbReference>
<dbReference type="OrthoDB" id="9797243at2"/>